<dbReference type="Gene3D" id="3.30.1450.10">
    <property type="match status" value="1"/>
</dbReference>
<dbReference type="InterPro" id="IPR007450">
    <property type="entry name" value="BamE_dom"/>
</dbReference>
<dbReference type="EMBL" id="LT960614">
    <property type="protein sequence ID" value="SON56185.1"/>
    <property type="molecule type" value="Genomic_DNA"/>
</dbReference>
<keyword evidence="6" id="KW-1185">Reference proteome</keyword>
<dbReference type="AlphaFoldDB" id="A0A2C9D9D2"/>
<feature type="domain" description="Outer membrane protein assembly factor BamE" evidence="4">
    <location>
        <begin position="39"/>
        <end position="112"/>
    </location>
</feature>
<evidence type="ECO:0000256" key="3">
    <source>
        <dbReference type="ARBA" id="ARBA00023237"/>
    </source>
</evidence>
<dbReference type="KEGG" id="hdi:HDIA_2644"/>
<protein>
    <submittedName>
        <fullName evidence="5">SmpA / OmlA family protein</fullName>
    </submittedName>
</protein>
<evidence type="ECO:0000313" key="6">
    <source>
        <dbReference type="Proteomes" id="UP000223606"/>
    </source>
</evidence>
<dbReference type="InterPro" id="IPR026592">
    <property type="entry name" value="BamE"/>
</dbReference>
<dbReference type="GO" id="GO:0051205">
    <property type="term" value="P:protein insertion into membrane"/>
    <property type="evidence" value="ECO:0007669"/>
    <property type="project" value="TreeGrafter"/>
</dbReference>
<gene>
    <name evidence="5" type="ORF">HDIA_2644</name>
</gene>
<keyword evidence="2" id="KW-0472">Membrane</keyword>
<evidence type="ECO:0000256" key="2">
    <source>
        <dbReference type="ARBA" id="ARBA00023136"/>
    </source>
</evidence>
<reference evidence="6" key="1">
    <citation type="submission" date="2017-09" db="EMBL/GenBank/DDBJ databases">
        <title>Genome sequence of Nannocystis excedens DSM 71.</title>
        <authorList>
            <person name="Blom J."/>
        </authorList>
    </citation>
    <scope>NUCLEOTIDE SEQUENCE [LARGE SCALE GENOMIC DNA]</scope>
    <source>
        <strain evidence="6">type strain: E19</strain>
    </source>
</reference>
<name>A0A2C9D9D2_9HYPH</name>
<dbReference type="Proteomes" id="UP000223606">
    <property type="component" value="Chromosome 1"/>
</dbReference>
<keyword evidence="1" id="KW-0732">Signal</keyword>
<dbReference type="GO" id="GO:0030674">
    <property type="term" value="F:protein-macromolecule adaptor activity"/>
    <property type="evidence" value="ECO:0007669"/>
    <property type="project" value="TreeGrafter"/>
</dbReference>
<keyword evidence="3" id="KW-0998">Cell outer membrane</keyword>
<dbReference type="InterPro" id="IPR037873">
    <property type="entry name" value="BamE-like"/>
</dbReference>
<dbReference type="GO" id="GO:1990063">
    <property type="term" value="C:Bam protein complex"/>
    <property type="evidence" value="ECO:0007669"/>
    <property type="project" value="TreeGrafter"/>
</dbReference>
<accession>A0A2C9D9D2</accession>
<evidence type="ECO:0000259" key="4">
    <source>
        <dbReference type="Pfam" id="PF04355"/>
    </source>
</evidence>
<dbReference type="PROSITE" id="PS51257">
    <property type="entry name" value="PROKAR_LIPOPROTEIN"/>
    <property type="match status" value="1"/>
</dbReference>
<sequence>MTCALRSTSIKTSIRTGALVLGLTLALGACGAPPLQHGFVMPENGLEQVPVGSSEEQVLLVFGTPTTQSSLNGKTYYYITQVIDENPLMGRSITDQRVLAIYFNDDNTVSRIGEYGLKDGRVFDFITRKTPTTGTDLNLISQILNSKPAMPF</sequence>
<proteinExistence type="predicted"/>
<dbReference type="GO" id="GO:0043165">
    <property type="term" value="P:Gram-negative-bacterium-type cell outer membrane assembly"/>
    <property type="evidence" value="ECO:0007669"/>
    <property type="project" value="TreeGrafter"/>
</dbReference>
<dbReference type="PANTHER" id="PTHR37482">
    <property type="entry name" value="OUTER MEMBRANE PROTEIN ASSEMBLY FACTOR BAME"/>
    <property type="match status" value="1"/>
</dbReference>
<evidence type="ECO:0000313" key="5">
    <source>
        <dbReference type="EMBL" id="SON56185.1"/>
    </source>
</evidence>
<evidence type="ECO:0000256" key="1">
    <source>
        <dbReference type="ARBA" id="ARBA00022729"/>
    </source>
</evidence>
<organism evidence="5 6">
    <name type="scientific">Hartmannibacter diazotrophicus</name>
    <dbReference type="NCBI Taxonomy" id="1482074"/>
    <lineage>
        <taxon>Bacteria</taxon>
        <taxon>Pseudomonadati</taxon>
        <taxon>Pseudomonadota</taxon>
        <taxon>Alphaproteobacteria</taxon>
        <taxon>Hyphomicrobiales</taxon>
        <taxon>Pleomorphomonadaceae</taxon>
        <taxon>Hartmannibacter</taxon>
    </lineage>
</organism>
<dbReference type="PANTHER" id="PTHR37482:SF1">
    <property type="entry name" value="OUTER MEMBRANE PROTEIN ASSEMBLY FACTOR BAME"/>
    <property type="match status" value="1"/>
</dbReference>
<dbReference type="Pfam" id="PF04355">
    <property type="entry name" value="BamE"/>
    <property type="match status" value="1"/>
</dbReference>